<sequence length="486" mass="56346">MTSTQSYNNLHLPQEILDLIIDEVARLKPVLDSQAALRTCTLVSRAFCRRSRKHLWADFVFYMDRSSRKRATDLIHMLRRRDNRSLVAHVRSMQLVFNTPVEDEQHRLVRAKNTLSKAIKRPFQKYFKPQYTVLDVLQHIQNCDFEHFSVNSLEQTRPIHWTKDEFSKVIKPTLLEVLSSNTRIKSFSLCNIGSISKQMVAAAFFSPEMEDLTMRNLQFGEDELVTFTVERDCVLADLRKLEMINVPMLPLLSLIHLLVPHSWPSGSLSSSDFTSSDLEPQPLFPRLQTLVVSVPYPEDMNPLWKLILGGASCLENLEMEYHYRRYGIPELGQLSLRRLTALRNFRFRTVSPDDIVWVEASQRVLLNIFTFPCFTEKLRSFELQYLFSAAWDTSDHTNGKPLERLRNAAHWEVIDDWLVSDHFRSFETLQLSVKVVHSMGGSDAVYYIPADEMLAAALLMFPKMTAKAHIEVIMEGQIFFRLNPTM</sequence>
<comment type="caution">
    <text evidence="1">The sequence shown here is derived from an EMBL/GenBank/DDBJ whole genome shotgun (WGS) entry which is preliminary data.</text>
</comment>
<dbReference type="EMBL" id="JAFIQS010000005">
    <property type="protein sequence ID" value="KAG5169689.1"/>
    <property type="molecule type" value="Genomic_DNA"/>
</dbReference>
<accession>A0A8H7Y1T4</accession>
<dbReference type="AlphaFoldDB" id="A0A8H7Y1T4"/>
<gene>
    <name evidence="1" type="ORF">JR316_006245</name>
</gene>
<dbReference type="OrthoDB" id="2745898at2759"/>
<name>A0A8H7Y1T4_PSICU</name>
<protein>
    <submittedName>
        <fullName evidence="1">Uncharacterized protein</fullName>
    </submittedName>
</protein>
<reference evidence="1" key="1">
    <citation type="submission" date="2021-02" db="EMBL/GenBank/DDBJ databases">
        <title>Psilocybe cubensis genome.</title>
        <authorList>
            <person name="Mckernan K.J."/>
            <person name="Crawford S."/>
            <person name="Trippe A."/>
            <person name="Kane L.T."/>
            <person name="Mclaughlin S."/>
        </authorList>
    </citation>
    <scope>NUCLEOTIDE SEQUENCE [LARGE SCALE GENOMIC DNA]</scope>
    <source>
        <strain evidence="1">MGC-MH-2018</strain>
    </source>
</reference>
<proteinExistence type="predicted"/>
<evidence type="ECO:0000313" key="1">
    <source>
        <dbReference type="EMBL" id="KAG5169689.1"/>
    </source>
</evidence>
<organism evidence="1">
    <name type="scientific">Psilocybe cubensis</name>
    <name type="common">Psychedelic mushroom</name>
    <name type="synonym">Stropharia cubensis</name>
    <dbReference type="NCBI Taxonomy" id="181762"/>
    <lineage>
        <taxon>Eukaryota</taxon>
        <taxon>Fungi</taxon>
        <taxon>Dikarya</taxon>
        <taxon>Basidiomycota</taxon>
        <taxon>Agaricomycotina</taxon>
        <taxon>Agaricomycetes</taxon>
        <taxon>Agaricomycetidae</taxon>
        <taxon>Agaricales</taxon>
        <taxon>Agaricineae</taxon>
        <taxon>Strophariaceae</taxon>
        <taxon>Psilocybe</taxon>
    </lineage>
</organism>